<comment type="similarity">
    <text evidence="3">Belongs to the RRG9 family.</text>
</comment>
<dbReference type="OrthoDB" id="5578174at2759"/>
<feature type="compositionally biased region" description="Basic and acidic residues" evidence="5">
    <location>
        <begin position="1"/>
        <end position="16"/>
    </location>
</feature>
<dbReference type="RefSeq" id="XP_020050022.1">
    <property type="nucleotide sequence ID" value="XM_020191185.1"/>
</dbReference>
<evidence type="ECO:0000256" key="5">
    <source>
        <dbReference type="SAM" id="MobiDB-lite"/>
    </source>
</evidence>
<feature type="region of interest" description="Disordered" evidence="5">
    <location>
        <begin position="1"/>
        <end position="103"/>
    </location>
</feature>
<proteinExistence type="inferred from homology"/>
<evidence type="ECO:0000313" key="6">
    <source>
        <dbReference type="EMBL" id="ODV63715.1"/>
    </source>
</evidence>
<evidence type="ECO:0000313" key="7">
    <source>
        <dbReference type="Proteomes" id="UP000095038"/>
    </source>
</evidence>
<dbReference type="EMBL" id="KV454475">
    <property type="protein sequence ID" value="ODV63715.1"/>
    <property type="molecule type" value="Genomic_DNA"/>
</dbReference>
<accession>A0A1D2VQ79</accession>
<gene>
    <name evidence="6" type="ORF">ASCRUDRAFT_5660</name>
</gene>
<dbReference type="InterPro" id="IPR036388">
    <property type="entry name" value="WH-like_DNA-bd_sf"/>
</dbReference>
<dbReference type="Proteomes" id="UP000095038">
    <property type="component" value="Unassembled WGS sequence"/>
</dbReference>
<name>A0A1D2VQ79_9ASCO</name>
<comment type="subcellular location">
    <subcellularLocation>
        <location evidence="2">Mitochondrion</location>
    </subcellularLocation>
</comment>
<comment type="function">
    <text evidence="1">Required for respiratory activity and maintenance and expression of the mitochondrial genome.</text>
</comment>
<dbReference type="PANTHER" id="PTHR13475:SF3">
    <property type="entry name" value="NEUGRIN"/>
    <property type="match status" value="1"/>
</dbReference>
<dbReference type="STRING" id="1344418.A0A1D2VQ79"/>
<reference evidence="7" key="1">
    <citation type="submission" date="2016-05" db="EMBL/GenBank/DDBJ databases">
        <title>Comparative genomics of biotechnologically important yeasts.</title>
        <authorList>
            <consortium name="DOE Joint Genome Institute"/>
            <person name="Riley R."/>
            <person name="Haridas S."/>
            <person name="Wolfe K.H."/>
            <person name="Lopes M.R."/>
            <person name="Hittinger C.T."/>
            <person name="Goker M."/>
            <person name="Salamov A."/>
            <person name="Wisecaver J."/>
            <person name="Long T.M."/>
            <person name="Aerts A.L."/>
            <person name="Barry K."/>
            <person name="Choi C."/>
            <person name="Clum A."/>
            <person name="Coughlan A.Y."/>
            <person name="Deshpande S."/>
            <person name="Douglass A.P."/>
            <person name="Hanson S.J."/>
            <person name="Klenk H.-P."/>
            <person name="Labutti K."/>
            <person name="Lapidus A."/>
            <person name="Lindquist E."/>
            <person name="Lipzen A."/>
            <person name="Meier-Kolthoff J.P."/>
            <person name="Ohm R.A."/>
            <person name="Otillar R.P."/>
            <person name="Pangilinan J."/>
            <person name="Peng Y."/>
            <person name="Rokas A."/>
            <person name="Rosa C.A."/>
            <person name="Scheuner C."/>
            <person name="Sibirny A.A."/>
            <person name="Slot J.C."/>
            <person name="Stielow J.B."/>
            <person name="Sun H."/>
            <person name="Kurtzman C.P."/>
            <person name="Blackwell M."/>
            <person name="Grigoriev I.V."/>
            <person name="Jeffries T.W."/>
        </authorList>
    </citation>
    <scope>NUCLEOTIDE SEQUENCE [LARGE SCALE GENOMIC DNA]</scope>
    <source>
        <strain evidence="7">DSM 1968</strain>
    </source>
</reference>
<dbReference type="InParanoid" id="A0A1D2VQ79"/>
<feature type="compositionally biased region" description="Low complexity" evidence="5">
    <location>
        <begin position="21"/>
        <end position="43"/>
    </location>
</feature>
<feature type="compositionally biased region" description="Polar residues" evidence="5">
    <location>
        <begin position="81"/>
        <end position="95"/>
    </location>
</feature>
<evidence type="ECO:0000256" key="1">
    <source>
        <dbReference type="ARBA" id="ARBA00003548"/>
    </source>
</evidence>
<sequence length="299" mass="35107">MDNRRRLNGRVRDKIYKLIKSSSSSSSSSSSLSSSGSGSPDSSAPESLPAKKNSWVLPSFEKLDQKNTIEGKNTKKKSISENKNTTINRNTLENDSGSEKLLSKKKKINSHAEKFEFVNKMDLNKNKINVDKIIASNNEYSAEEILKEKQKLKRLFKNKSTPEWMKKQLTFKIKLKNERWNPQKKLSREQMEMLRTIKTEDPSVTVKELSKLYGISPESVTRILKSKWRPTIEEENKQEEKRRKRLEEYHKIQSKTKDRLFKKMEINQENKPGDLKIVERRYKSRAFEPHKKSWRNEEI</sequence>
<dbReference type="PANTHER" id="PTHR13475">
    <property type="entry name" value="NEUGRIN"/>
    <property type="match status" value="1"/>
</dbReference>
<dbReference type="AlphaFoldDB" id="A0A1D2VQ79"/>
<dbReference type="Gene3D" id="1.10.10.10">
    <property type="entry name" value="Winged helix-like DNA-binding domain superfamily/Winged helix DNA-binding domain"/>
    <property type="match status" value="1"/>
</dbReference>
<dbReference type="InterPro" id="IPR010487">
    <property type="entry name" value="NGRN/Rrg9"/>
</dbReference>
<dbReference type="SUPFAM" id="SSF46785">
    <property type="entry name" value="Winged helix' DNA-binding domain"/>
    <property type="match status" value="1"/>
</dbReference>
<evidence type="ECO:0000256" key="3">
    <source>
        <dbReference type="ARBA" id="ARBA00010895"/>
    </source>
</evidence>
<organism evidence="6 7">
    <name type="scientific">Ascoidea rubescens DSM 1968</name>
    <dbReference type="NCBI Taxonomy" id="1344418"/>
    <lineage>
        <taxon>Eukaryota</taxon>
        <taxon>Fungi</taxon>
        <taxon>Dikarya</taxon>
        <taxon>Ascomycota</taxon>
        <taxon>Saccharomycotina</taxon>
        <taxon>Saccharomycetes</taxon>
        <taxon>Ascoideaceae</taxon>
        <taxon>Ascoidea</taxon>
    </lineage>
</organism>
<dbReference type="GeneID" id="30964821"/>
<dbReference type="GO" id="GO:0005739">
    <property type="term" value="C:mitochondrion"/>
    <property type="evidence" value="ECO:0007669"/>
    <property type="project" value="UniProtKB-SubCell"/>
</dbReference>
<keyword evidence="7" id="KW-1185">Reference proteome</keyword>
<dbReference type="GO" id="GO:0005634">
    <property type="term" value="C:nucleus"/>
    <property type="evidence" value="ECO:0007669"/>
    <property type="project" value="TreeGrafter"/>
</dbReference>
<protein>
    <recommendedName>
        <fullName evidence="4">Required for respiratory growth protein 9, mitochondrial</fullName>
    </recommendedName>
</protein>
<feature type="compositionally biased region" description="Basic and acidic residues" evidence="5">
    <location>
        <begin position="61"/>
        <end position="73"/>
    </location>
</feature>
<dbReference type="InterPro" id="IPR036390">
    <property type="entry name" value="WH_DNA-bd_sf"/>
</dbReference>
<dbReference type="Pfam" id="PF06413">
    <property type="entry name" value="Neugrin"/>
    <property type="match status" value="1"/>
</dbReference>
<evidence type="ECO:0000256" key="2">
    <source>
        <dbReference type="ARBA" id="ARBA00004173"/>
    </source>
</evidence>
<evidence type="ECO:0000256" key="4">
    <source>
        <dbReference type="ARBA" id="ARBA00013566"/>
    </source>
</evidence>